<gene>
    <name evidence="2" type="ORF">D8674_020596</name>
</gene>
<organism evidence="2 3">
    <name type="scientific">Pyrus ussuriensis x Pyrus communis</name>
    <dbReference type="NCBI Taxonomy" id="2448454"/>
    <lineage>
        <taxon>Eukaryota</taxon>
        <taxon>Viridiplantae</taxon>
        <taxon>Streptophyta</taxon>
        <taxon>Embryophyta</taxon>
        <taxon>Tracheophyta</taxon>
        <taxon>Spermatophyta</taxon>
        <taxon>Magnoliopsida</taxon>
        <taxon>eudicotyledons</taxon>
        <taxon>Gunneridae</taxon>
        <taxon>Pentapetalae</taxon>
        <taxon>rosids</taxon>
        <taxon>fabids</taxon>
        <taxon>Rosales</taxon>
        <taxon>Rosaceae</taxon>
        <taxon>Amygdaloideae</taxon>
        <taxon>Maleae</taxon>
        <taxon>Pyrus</taxon>
    </lineage>
</organism>
<keyword evidence="3" id="KW-1185">Reference proteome</keyword>
<reference evidence="2 3" key="3">
    <citation type="submission" date="2019-11" db="EMBL/GenBank/DDBJ databases">
        <title>A de novo genome assembly of a pear dwarfing rootstock.</title>
        <authorList>
            <person name="Wang F."/>
            <person name="Wang J."/>
            <person name="Li S."/>
            <person name="Zhang Y."/>
            <person name="Fang M."/>
            <person name="Ma L."/>
            <person name="Zhao Y."/>
            <person name="Jiang S."/>
        </authorList>
    </citation>
    <scope>NUCLEOTIDE SEQUENCE [LARGE SCALE GENOMIC DNA]</scope>
    <source>
        <strain evidence="2">S2</strain>
        <tissue evidence="2">Leaf</tissue>
    </source>
</reference>
<reference evidence="3" key="2">
    <citation type="submission" date="2019-10" db="EMBL/GenBank/DDBJ databases">
        <title>A de novo genome assembly of a pear dwarfing rootstock.</title>
        <authorList>
            <person name="Wang F."/>
            <person name="Wang J."/>
            <person name="Li S."/>
            <person name="Zhang Y."/>
            <person name="Fang M."/>
            <person name="Ma L."/>
            <person name="Zhao Y."/>
            <person name="Jiang S."/>
        </authorList>
    </citation>
    <scope>NUCLEOTIDE SEQUENCE [LARGE SCALE GENOMIC DNA]</scope>
</reference>
<reference evidence="2 3" key="1">
    <citation type="submission" date="2019-09" db="EMBL/GenBank/DDBJ databases">
        <authorList>
            <person name="Ou C."/>
        </authorList>
    </citation>
    <scope>NUCLEOTIDE SEQUENCE [LARGE SCALE GENOMIC DNA]</scope>
    <source>
        <strain evidence="2">S2</strain>
        <tissue evidence="2">Leaf</tissue>
    </source>
</reference>
<keyword evidence="1" id="KW-0812">Transmembrane</keyword>
<dbReference type="AlphaFoldDB" id="A0A5N5HH65"/>
<evidence type="ECO:0000313" key="2">
    <source>
        <dbReference type="EMBL" id="KAB2626978.1"/>
    </source>
</evidence>
<evidence type="ECO:0000313" key="3">
    <source>
        <dbReference type="Proteomes" id="UP000327157"/>
    </source>
</evidence>
<accession>A0A5N5HH65</accession>
<evidence type="ECO:0000256" key="1">
    <source>
        <dbReference type="SAM" id="Phobius"/>
    </source>
</evidence>
<dbReference type="EMBL" id="SMOL01000157">
    <property type="protein sequence ID" value="KAB2626978.1"/>
    <property type="molecule type" value="Genomic_DNA"/>
</dbReference>
<sequence length="106" mass="11967">MQWTKSSLSSLVVSTSLYLFTIDFCQHLFILIVLWQAFAVGLKKLGTVDVQSLPFFDTVKVKITISFDKTTTLEDIDKLFKACPLSKPADDYNVVPIMHKVVVIIL</sequence>
<protein>
    <submittedName>
        <fullName evidence="2">Glycine dehydrogenase</fullName>
    </submittedName>
</protein>
<comment type="caution">
    <text evidence="2">The sequence shown here is derived from an EMBL/GenBank/DDBJ whole genome shotgun (WGS) entry which is preliminary data.</text>
</comment>
<name>A0A5N5HH65_9ROSA</name>
<dbReference type="Proteomes" id="UP000327157">
    <property type="component" value="Chromosome 2"/>
</dbReference>
<keyword evidence="1" id="KW-0472">Membrane</keyword>
<feature type="transmembrane region" description="Helical" evidence="1">
    <location>
        <begin position="12"/>
        <end position="35"/>
    </location>
</feature>
<proteinExistence type="predicted"/>
<keyword evidence="1" id="KW-1133">Transmembrane helix</keyword>